<protein>
    <recommendedName>
        <fullName evidence="4">F-box domain-containing protein</fullName>
    </recommendedName>
</protein>
<dbReference type="EMBL" id="JAVFKD010000016">
    <property type="protein sequence ID" value="KAK5988226.1"/>
    <property type="molecule type" value="Genomic_DNA"/>
</dbReference>
<organism evidence="2 3">
    <name type="scientific">Cladobotryum mycophilum</name>
    <dbReference type="NCBI Taxonomy" id="491253"/>
    <lineage>
        <taxon>Eukaryota</taxon>
        <taxon>Fungi</taxon>
        <taxon>Dikarya</taxon>
        <taxon>Ascomycota</taxon>
        <taxon>Pezizomycotina</taxon>
        <taxon>Sordariomycetes</taxon>
        <taxon>Hypocreomycetidae</taxon>
        <taxon>Hypocreales</taxon>
        <taxon>Hypocreaceae</taxon>
        <taxon>Cladobotryum</taxon>
    </lineage>
</organism>
<keyword evidence="3" id="KW-1185">Reference proteome</keyword>
<accession>A0ABR0S7T5</accession>
<comment type="caution">
    <text evidence="2">The sequence shown here is derived from an EMBL/GenBank/DDBJ whole genome shotgun (WGS) entry which is preliminary data.</text>
</comment>
<evidence type="ECO:0000313" key="3">
    <source>
        <dbReference type="Proteomes" id="UP001338125"/>
    </source>
</evidence>
<dbReference type="InterPro" id="IPR036047">
    <property type="entry name" value="F-box-like_dom_sf"/>
</dbReference>
<proteinExistence type="predicted"/>
<reference evidence="2 3" key="1">
    <citation type="submission" date="2024-01" db="EMBL/GenBank/DDBJ databases">
        <title>Complete genome of Cladobotryum mycophilum ATHUM6906.</title>
        <authorList>
            <person name="Christinaki A.C."/>
            <person name="Myridakis A.I."/>
            <person name="Kouvelis V.N."/>
        </authorList>
    </citation>
    <scope>NUCLEOTIDE SEQUENCE [LARGE SCALE GENOMIC DNA]</scope>
    <source>
        <strain evidence="2 3">ATHUM6906</strain>
    </source>
</reference>
<gene>
    <name evidence="2" type="ORF">PT974_12366</name>
</gene>
<name>A0ABR0S7T5_9HYPO</name>
<dbReference type="SUPFAM" id="SSF81383">
    <property type="entry name" value="F-box domain"/>
    <property type="match status" value="1"/>
</dbReference>
<feature type="compositionally biased region" description="Basic and acidic residues" evidence="1">
    <location>
        <begin position="33"/>
        <end position="46"/>
    </location>
</feature>
<feature type="region of interest" description="Disordered" evidence="1">
    <location>
        <begin position="17"/>
        <end position="77"/>
    </location>
</feature>
<sequence>MGSWDCDCAICAGPLSVRRPLSDRPRTARFCRRHPESRPPNEREGSGDGNDPDEQETDDDDESITSEDEESSFDPEILTEEDYQWMNTMHTLTVRRNPTATNRIDRAFTGIGAVSGPGEYMDSGRINVRIGDDPNFDPEGDNQCYDGAYPFHWPCYRLLRKAFGCDGDFNMAEKHRLFWTMCRASSMCAYRLDELDHTDICFPSEQWWSAVPGLEFLVTNPMDSTGLVDLVRQTIQTIPRPPSRIDLSQRVKNDPFQRLPAELVENICSFIPADSIFPFVTASWVVNDTLRNNAFWKRQMGICMPWFFELLQLLDPSGPEGDARAEELDLKNRDHKKLFLLVDRVTKPRPFMRGPWMRLANRRRIWYLCKQLYDRFKSVRLPID</sequence>
<dbReference type="Proteomes" id="UP001338125">
    <property type="component" value="Unassembled WGS sequence"/>
</dbReference>
<evidence type="ECO:0008006" key="4">
    <source>
        <dbReference type="Google" id="ProtNLM"/>
    </source>
</evidence>
<evidence type="ECO:0000313" key="2">
    <source>
        <dbReference type="EMBL" id="KAK5988226.1"/>
    </source>
</evidence>
<evidence type="ECO:0000256" key="1">
    <source>
        <dbReference type="SAM" id="MobiDB-lite"/>
    </source>
</evidence>
<feature type="compositionally biased region" description="Acidic residues" evidence="1">
    <location>
        <begin position="50"/>
        <end position="77"/>
    </location>
</feature>